<keyword evidence="10 14" id="KW-0520">NAD</keyword>
<dbReference type="PANTHER" id="PTHR23389">
    <property type="entry name" value="CHROMOSOME TRANSMISSION FIDELITY FACTOR 18"/>
    <property type="match status" value="1"/>
</dbReference>
<dbReference type="GO" id="GO:0003677">
    <property type="term" value="F:DNA binding"/>
    <property type="evidence" value="ECO:0007669"/>
    <property type="project" value="InterPro"/>
</dbReference>
<proteinExistence type="inferred from homology"/>
<dbReference type="GO" id="GO:0046872">
    <property type="term" value="F:metal ion binding"/>
    <property type="evidence" value="ECO:0007669"/>
    <property type="project" value="UniProtKB-KW"/>
</dbReference>
<dbReference type="Gene3D" id="1.10.150.20">
    <property type="entry name" value="5' to 3' exonuclease, C-terminal subdomain"/>
    <property type="match status" value="2"/>
</dbReference>
<dbReference type="SMART" id="SM00532">
    <property type="entry name" value="LIGANc"/>
    <property type="match status" value="1"/>
</dbReference>
<evidence type="ECO:0000259" key="15">
    <source>
        <dbReference type="PROSITE" id="PS50172"/>
    </source>
</evidence>
<feature type="binding site" evidence="14">
    <location>
        <position position="409"/>
    </location>
    <ligand>
        <name>Zn(2+)</name>
        <dbReference type="ChEBI" id="CHEBI:29105"/>
    </ligand>
</feature>
<feature type="binding site" evidence="14">
    <location>
        <position position="312"/>
    </location>
    <ligand>
        <name>NAD(+)</name>
        <dbReference type="ChEBI" id="CHEBI:57540"/>
    </ligand>
</feature>
<dbReference type="CDD" id="cd17748">
    <property type="entry name" value="BRCT_DNA_ligase_like"/>
    <property type="match status" value="1"/>
</dbReference>
<feature type="binding site" evidence="14">
    <location>
        <begin position="82"/>
        <end position="83"/>
    </location>
    <ligand>
        <name>NAD(+)</name>
        <dbReference type="ChEBI" id="CHEBI:57540"/>
    </ligand>
</feature>
<dbReference type="GO" id="GO:0005829">
    <property type="term" value="C:cytosol"/>
    <property type="evidence" value="ECO:0007669"/>
    <property type="project" value="TreeGrafter"/>
</dbReference>
<dbReference type="Gene3D" id="3.40.50.10190">
    <property type="entry name" value="BRCT domain"/>
    <property type="match status" value="1"/>
</dbReference>
<dbReference type="CDD" id="cd00114">
    <property type="entry name" value="LIGANc"/>
    <property type="match status" value="1"/>
</dbReference>
<evidence type="ECO:0000256" key="12">
    <source>
        <dbReference type="ARBA" id="ARBA00034005"/>
    </source>
</evidence>
<protein>
    <recommendedName>
        <fullName evidence="3 14">DNA ligase</fullName>
        <ecNumber evidence="2 14">6.5.1.2</ecNumber>
    </recommendedName>
    <alternativeName>
        <fullName evidence="14">Polydeoxyribonucleotide synthase [NAD(+)]</fullName>
    </alternativeName>
</protein>
<dbReference type="InterPro" id="IPR013839">
    <property type="entry name" value="DNAligase_adenylation"/>
</dbReference>
<sequence length="666" mass="74502">MNNEKAGKRVRELRSLLEAANDAYYQEAAPLMSDREYDLLLDELRKLEEEYGFDAGSSPTSRVGGKPTKEFPTVVHPVPMLSLSNTYNSDELNDFDRRVKNILGHENYSYMAELKYDGMAVRLRYENGRLTLGATRGDGTQGDDITPNIRTIRDVPLEIPAEIAPEVEIRGEAYMEVAAFAKMNNQRSENGESVFANPRNATAGTLKLQNPATVSRRPIRMFAYDLLIDDDNRQRTQEEKLNILEEAGFQVCEHRKRCKNIDEVHDVISSWAGIRKNLPYETDGVVVKVNEERYREILGQTAKAPRWAIAYKFEAEQAVSRIREITLQVGRLGTITPVAELEPVSLAGTTVKRATLHNEEEIQRKDIRVGDQVTVEKAGDIIPQVINVILQEDKHRDAPFKMPEKCPACDSKLVKLPEEVAWRCTNNQCPPQIRSRLEHFASRDAMDIEGLGSAVVGQLVAAGLVQTFPDLYRISKEDLIPLERMGKKSAENLVNAIHKSKEKPFEKVLYALGIRFVGVTVARDLAKAFSDIDKLSAASEEDLCEVDSIGPRIAASVRSFFSNPDNSLMVRQLREIGLQMETESPSDNTGNLSGLTFVLTGTLPGLKRNDARSMIEKNGGKVSTSVSKKTDYVVAGDEAGSKLDKAKKLGIRILDESEFIRFIEKR</sequence>
<dbReference type="InterPro" id="IPR003583">
    <property type="entry name" value="Hlx-hairpin-Hlx_DNA-bd_motif"/>
</dbReference>
<feature type="binding site" evidence="14">
    <location>
        <position position="136"/>
    </location>
    <ligand>
        <name>NAD(+)</name>
        <dbReference type="ChEBI" id="CHEBI:57540"/>
    </ligand>
</feature>
<keyword evidence="14" id="KW-0464">Manganese</keyword>
<comment type="catalytic activity">
    <reaction evidence="12 14">
        <text>NAD(+) + (deoxyribonucleotide)n-3'-hydroxyl + 5'-phospho-(deoxyribonucleotide)m = (deoxyribonucleotide)n+m + AMP + beta-nicotinamide D-nucleotide.</text>
        <dbReference type="EC" id="6.5.1.2"/>
    </reaction>
</comment>
<dbReference type="FunFam" id="3.30.470.30:FF:000001">
    <property type="entry name" value="DNA ligase"/>
    <property type="match status" value="1"/>
</dbReference>
<evidence type="ECO:0000256" key="13">
    <source>
        <dbReference type="ARBA" id="ARBA00060881"/>
    </source>
</evidence>
<dbReference type="Gene3D" id="6.20.10.30">
    <property type="match status" value="1"/>
</dbReference>
<feature type="domain" description="BRCT" evidence="15">
    <location>
        <begin position="587"/>
        <end position="666"/>
    </location>
</feature>
<dbReference type="InterPro" id="IPR013840">
    <property type="entry name" value="DNAligase_N"/>
</dbReference>
<dbReference type="SUPFAM" id="SSF50249">
    <property type="entry name" value="Nucleic acid-binding proteins"/>
    <property type="match status" value="1"/>
</dbReference>
<comment type="cofactor">
    <cofactor evidence="14">
        <name>Mg(2+)</name>
        <dbReference type="ChEBI" id="CHEBI:18420"/>
    </cofactor>
    <cofactor evidence="14">
        <name>Mn(2+)</name>
        <dbReference type="ChEBI" id="CHEBI:29035"/>
    </cofactor>
</comment>
<dbReference type="Gene3D" id="3.30.470.30">
    <property type="entry name" value="DNA ligase/mRNA capping enzyme"/>
    <property type="match status" value="1"/>
</dbReference>
<dbReference type="InterPro" id="IPR001357">
    <property type="entry name" value="BRCT_dom"/>
</dbReference>
<dbReference type="InterPro" id="IPR010994">
    <property type="entry name" value="RuvA_2-like"/>
</dbReference>
<dbReference type="Pfam" id="PF12826">
    <property type="entry name" value="HHH_2"/>
    <property type="match status" value="1"/>
</dbReference>
<feature type="binding site" evidence="14">
    <location>
        <position position="429"/>
    </location>
    <ligand>
        <name>Zn(2+)</name>
        <dbReference type="ChEBI" id="CHEBI:29105"/>
    </ligand>
</feature>
<feature type="active site" description="N6-AMP-lysine intermediate" evidence="14">
    <location>
        <position position="115"/>
    </location>
</feature>
<dbReference type="InterPro" id="IPR004149">
    <property type="entry name" value="Znf_DNAligase_C4"/>
</dbReference>
<gene>
    <name evidence="14 16" type="primary">ligA</name>
    <name evidence="16" type="ORF">NATSA_00120</name>
</gene>
<dbReference type="PANTHER" id="PTHR23389:SF9">
    <property type="entry name" value="DNA LIGASE"/>
    <property type="match status" value="1"/>
</dbReference>
<evidence type="ECO:0000256" key="14">
    <source>
        <dbReference type="HAMAP-Rule" id="MF_01588"/>
    </source>
</evidence>
<dbReference type="NCBIfam" id="NF005932">
    <property type="entry name" value="PRK07956.1"/>
    <property type="match status" value="1"/>
</dbReference>
<evidence type="ECO:0000313" key="16">
    <source>
        <dbReference type="EMBL" id="MBP3191056.1"/>
    </source>
</evidence>
<dbReference type="InterPro" id="IPR012340">
    <property type="entry name" value="NA-bd_OB-fold"/>
</dbReference>
<organism evidence="16 17">
    <name type="scientific">Natronogracilivirga saccharolytica</name>
    <dbReference type="NCBI Taxonomy" id="2812953"/>
    <lineage>
        <taxon>Bacteria</taxon>
        <taxon>Pseudomonadati</taxon>
        <taxon>Balneolota</taxon>
        <taxon>Balneolia</taxon>
        <taxon>Balneolales</taxon>
        <taxon>Cyclonatronaceae</taxon>
        <taxon>Natronogracilivirga</taxon>
    </lineage>
</organism>
<evidence type="ECO:0000256" key="8">
    <source>
        <dbReference type="ARBA" id="ARBA00022833"/>
    </source>
</evidence>
<evidence type="ECO:0000256" key="5">
    <source>
        <dbReference type="ARBA" id="ARBA00022705"/>
    </source>
</evidence>
<dbReference type="Pfam" id="PF03119">
    <property type="entry name" value="DNA_ligase_ZBD"/>
    <property type="match status" value="1"/>
</dbReference>
<dbReference type="SMART" id="SM00292">
    <property type="entry name" value="BRCT"/>
    <property type="match status" value="1"/>
</dbReference>
<dbReference type="FunFam" id="2.40.50.140:FF:000012">
    <property type="entry name" value="DNA ligase"/>
    <property type="match status" value="1"/>
</dbReference>
<dbReference type="FunFam" id="1.10.150.20:FF:000006">
    <property type="entry name" value="DNA ligase"/>
    <property type="match status" value="1"/>
</dbReference>
<dbReference type="SMART" id="SM00278">
    <property type="entry name" value="HhH1"/>
    <property type="match status" value="3"/>
</dbReference>
<dbReference type="InterPro" id="IPR004150">
    <property type="entry name" value="NAD_DNA_ligase_OB"/>
</dbReference>
<dbReference type="RefSeq" id="WP_210509295.1">
    <property type="nucleotide sequence ID" value="NZ_JAFIDN010000001.1"/>
</dbReference>
<dbReference type="InterPro" id="IPR001679">
    <property type="entry name" value="DNA_ligase"/>
</dbReference>
<dbReference type="InterPro" id="IPR036420">
    <property type="entry name" value="BRCT_dom_sf"/>
</dbReference>
<dbReference type="HAMAP" id="MF_01588">
    <property type="entry name" value="DNA_ligase_A"/>
    <property type="match status" value="1"/>
</dbReference>
<dbReference type="Gene3D" id="1.10.287.610">
    <property type="entry name" value="Helix hairpin bin"/>
    <property type="match status" value="1"/>
</dbReference>
<dbReference type="Pfam" id="PF03120">
    <property type="entry name" value="OB_DNA_ligase"/>
    <property type="match status" value="1"/>
</dbReference>
<evidence type="ECO:0000256" key="6">
    <source>
        <dbReference type="ARBA" id="ARBA00022723"/>
    </source>
</evidence>
<dbReference type="Proteomes" id="UP000673975">
    <property type="component" value="Unassembled WGS sequence"/>
</dbReference>
<dbReference type="Pfam" id="PF00533">
    <property type="entry name" value="BRCT"/>
    <property type="match status" value="1"/>
</dbReference>
<dbReference type="GO" id="GO:0006281">
    <property type="term" value="P:DNA repair"/>
    <property type="evidence" value="ECO:0007669"/>
    <property type="project" value="UniProtKB-KW"/>
</dbReference>
<feature type="binding site" evidence="14">
    <location>
        <position position="113"/>
    </location>
    <ligand>
        <name>NAD(+)</name>
        <dbReference type="ChEBI" id="CHEBI:57540"/>
    </ligand>
</feature>
<comment type="caution">
    <text evidence="16">The sequence shown here is derived from an EMBL/GenBank/DDBJ whole genome shotgun (WGS) entry which is preliminary data.</text>
</comment>
<keyword evidence="17" id="KW-1185">Reference proteome</keyword>
<dbReference type="Gene3D" id="2.40.50.140">
    <property type="entry name" value="Nucleic acid-binding proteins"/>
    <property type="match status" value="1"/>
</dbReference>
<dbReference type="SUPFAM" id="SSF47781">
    <property type="entry name" value="RuvA domain 2-like"/>
    <property type="match status" value="1"/>
</dbReference>
<dbReference type="GO" id="GO:0006260">
    <property type="term" value="P:DNA replication"/>
    <property type="evidence" value="ECO:0007669"/>
    <property type="project" value="UniProtKB-KW"/>
</dbReference>
<keyword evidence="6 14" id="KW-0479">Metal-binding</keyword>
<dbReference type="EMBL" id="JAFIDN010000001">
    <property type="protein sequence ID" value="MBP3191056.1"/>
    <property type="molecule type" value="Genomic_DNA"/>
</dbReference>
<dbReference type="PROSITE" id="PS50172">
    <property type="entry name" value="BRCT"/>
    <property type="match status" value="1"/>
</dbReference>
<evidence type="ECO:0000256" key="2">
    <source>
        <dbReference type="ARBA" id="ARBA00012722"/>
    </source>
</evidence>
<evidence type="ECO:0000256" key="10">
    <source>
        <dbReference type="ARBA" id="ARBA00023027"/>
    </source>
</evidence>
<dbReference type="AlphaFoldDB" id="A0A8J7UU32"/>
<evidence type="ECO:0000313" key="17">
    <source>
        <dbReference type="Proteomes" id="UP000673975"/>
    </source>
</evidence>
<keyword evidence="5 14" id="KW-0235">DNA replication</keyword>
<feature type="binding site" evidence="14">
    <location>
        <position position="288"/>
    </location>
    <ligand>
        <name>NAD(+)</name>
        <dbReference type="ChEBI" id="CHEBI:57540"/>
    </ligand>
</feature>
<dbReference type="Pfam" id="PF14520">
    <property type="entry name" value="HHH_5"/>
    <property type="match status" value="1"/>
</dbReference>
<dbReference type="SUPFAM" id="SSF52113">
    <property type="entry name" value="BRCT domain"/>
    <property type="match status" value="1"/>
</dbReference>
<comment type="function">
    <text evidence="1 14">DNA ligase that catalyzes the formation of phosphodiester linkages between 5'-phosphoryl and 3'-hydroxyl groups in double-stranded DNA using NAD as a coenzyme and as the energy source for the reaction. It is essential for DNA replication and repair of damaged DNA.</text>
</comment>
<feature type="binding site" evidence="14">
    <location>
        <position position="172"/>
    </location>
    <ligand>
        <name>NAD(+)</name>
        <dbReference type="ChEBI" id="CHEBI:57540"/>
    </ligand>
</feature>
<feature type="binding site" evidence="14">
    <location>
        <position position="406"/>
    </location>
    <ligand>
        <name>Zn(2+)</name>
        <dbReference type="ChEBI" id="CHEBI:29105"/>
    </ligand>
</feature>
<keyword evidence="7 14" id="KW-0227">DNA damage</keyword>
<keyword evidence="9 14" id="KW-0460">Magnesium</keyword>
<keyword evidence="4 14" id="KW-0436">Ligase</keyword>
<dbReference type="EC" id="6.5.1.2" evidence="2 14"/>
<feature type="binding site" evidence="14">
    <location>
        <begin position="34"/>
        <end position="38"/>
    </location>
    <ligand>
        <name>NAD(+)</name>
        <dbReference type="ChEBI" id="CHEBI:57540"/>
    </ligand>
</feature>
<dbReference type="PIRSF" id="PIRSF001604">
    <property type="entry name" value="LigA"/>
    <property type="match status" value="1"/>
</dbReference>
<dbReference type="NCBIfam" id="TIGR00575">
    <property type="entry name" value="dnlj"/>
    <property type="match status" value="1"/>
</dbReference>
<evidence type="ECO:0000256" key="3">
    <source>
        <dbReference type="ARBA" id="ARBA00013308"/>
    </source>
</evidence>
<dbReference type="FunFam" id="1.10.150.20:FF:000007">
    <property type="entry name" value="DNA ligase"/>
    <property type="match status" value="1"/>
</dbReference>
<evidence type="ECO:0000256" key="7">
    <source>
        <dbReference type="ARBA" id="ARBA00022763"/>
    </source>
</evidence>
<accession>A0A8J7UU32</accession>
<keyword evidence="8 14" id="KW-0862">Zinc</keyword>
<dbReference type="GO" id="GO:0003911">
    <property type="term" value="F:DNA ligase (NAD+) activity"/>
    <property type="evidence" value="ECO:0007669"/>
    <property type="project" value="UniProtKB-UniRule"/>
</dbReference>
<comment type="caution">
    <text evidence="14">Lacks conserved residue(s) required for the propagation of feature annotation.</text>
</comment>
<dbReference type="Pfam" id="PF01653">
    <property type="entry name" value="DNA_ligase_aden"/>
    <property type="match status" value="1"/>
</dbReference>
<dbReference type="SUPFAM" id="SSF56091">
    <property type="entry name" value="DNA ligase/mRNA capping enzyme, catalytic domain"/>
    <property type="match status" value="1"/>
</dbReference>
<keyword evidence="11 14" id="KW-0234">DNA repair</keyword>
<comment type="similarity">
    <text evidence="13 14">Belongs to the NAD-dependent DNA ligase family. LigA subfamily.</text>
</comment>
<reference evidence="16" key="1">
    <citation type="submission" date="2021-02" db="EMBL/GenBank/DDBJ databases">
        <title>Natronogracilivirga saccharolytica gen. nov. sp. nov. a new anaerobic, haloalkiliphilic carbohydrate-fermenting bacterium from soda lake and proposing of Cyclonatronumiaceae fam. nov. in the phylum Balneolaeota.</title>
        <authorList>
            <person name="Zhilina T.N."/>
            <person name="Sorokin D.Y."/>
            <person name="Zavarzina D.G."/>
            <person name="Toshchakov S.V."/>
            <person name="Kublanov I.V."/>
        </authorList>
    </citation>
    <scope>NUCLEOTIDE SEQUENCE</scope>
    <source>
        <strain evidence="16">Z-1702</strain>
    </source>
</reference>
<evidence type="ECO:0000256" key="1">
    <source>
        <dbReference type="ARBA" id="ARBA00004067"/>
    </source>
</evidence>
<evidence type="ECO:0000256" key="11">
    <source>
        <dbReference type="ARBA" id="ARBA00023204"/>
    </source>
</evidence>
<evidence type="ECO:0000256" key="9">
    <source>
        <dbReference type="ARBA" id="ARBA00022842"/>
    </source>
</evidence>
<dbReference type="InterPro" id="IPR041663">
    <property type="entry name" value="DisA/LigA_HHH"/>
</dbReference>
<name>A0A8J7UU32_9BACT</name>
<evidence type="ECO:0000256" key="4">
    <source>
        <dbReference type="ARBA" id="ARBA00022598"/>
    </source>
</evidence>